<evidence type="ECO:0000313" key="8">
    <source>
        <dbReference type="Proteomes" id="UP000577362"/>
    </source>
</evidence>
<accession>A0A840BYN8</accession>
<feature type="signal peptide" evidence="5">
    <location>
        <begin position="1"/>
        <end position="25"/>
    </location>
</feature>
<dbReference type="RefSeq" id="WP_019404818.1">
    <property type="nucleotide sequence ID" value="NZ_JACIEN010000002.1"/>
</dbReference>
<dbReference type="Gene3D" id="3.10.105.10">
    <property type="entry name" value="Dipeptide-binding Protein, Domain 3"/>
    <property type="match status" value="1"/>
</dbReference>
<dbReference type="InterPro" id="IPR000914">
    <property type="entry name" value="SBP_5_dom"/>
</dbReference>
<dbReference type="Pfam" id="PF00496">
    <property type="entry name" value="SBP_bac_5"/>
    <property type="match status" value="1"/>
</dbReference>
<keyword evidence="8" id="KW-1185">Reference proteome</keyword>
<dbReference type="EMBL" id="JACIEN010000002">
    <property type="protein sequence ID" value="MBB4016832.1"/>
    <property type="molecule type" value="Genomic_DNA"/>
</dbReference>
<comment type="caution">
    <text evidence="7">The sequence shown here is derived from an EMBL/GenBank/DDBJ whole genome shotgun (WGS) entry which is preliminary data.</text>
</comment>
<dbReference type="PANTHER" id="PTHR30290">
    <property type="entry name" value="PERIPLASMIC BINDING COMPONENT OF ABC TRANSPORTER"/>
    <property type="match status" value="1"/>
</dbReference>
<organism evidence="7 8">
    <name type="scientific">Chelatococcus caeni</name>
    <dbReference type="NCBI Taxonomy" id="1348468"/>
    <lineage>
        <taxon>Bacteria</taxon>
        <taxon>Pseudomonadati</taxon>
        <taxon>Pseudomonadota</taxon>
        <taxon>Alphaproteobacteria</taxon>
        <taxon>Hyphomicrobiales</taxon>
        <taxon>Chelatococcaceae</taxon>
        <taxon>Chelatococcus</taxon>
    </lineage>
</organism>
<evidence type="ECO:0000256" key="4">
    <source>
        <dbReference type="ARBA" id="ARBA00022729"/>
    </source>
</evidence>
<protein>
    <submittedName>
        <fullName evidence="7">Peptide/nickel transport system substrate-binding protein</fullName>
    </submittedName>
</protein>
<dbReference type="InterPro" id="IPR030678">
    <property type="entry name" value="Peptide/Ni-bd"/>
</dbReference>
<dbReference type="CDD" id="cd08498">
    <property type="entry name" value="PBP2_NikA_DppA_OppA_like_2"/>
    <property type="match status" value="1"/>
</dbReference>
<evidence type="ECO:0000313" key="7">
    <source>
        <dbReference type="EMBL" id="MBB4016832.1"/>
    </source>
</evidence>
<dbReference type="InterPro" id="IPR039424">
    <property type="entry name" value="SBP_5"/>
</dbReference>
<sequence>MLKFVRGAAVASFAGLLLASAPLQAKTLRFAFQGDYKSLDPYTLNETFTLGMHAAAYEGLTKRDPELKIIPGLAERWEVLEDGKRWRFYLRQGVKFHNGNDFNADDVLFSADRVRADGSDLKTRIPPEAKFVKVDDYTVDVELPAPNPILHYEWDTWYIMDKEWSEANNAGKPTPAAATTPSHAALNANGTGPFVVESHQPGVKTVWKPNAGWWDKPQHNLTEAIFTPIASDATRVAALLSGEVDWIDPVPLQDVDRVNASANASVMQGPELRTIFLGFDQYRDELLYSNVKGKNPFKDKRVREAVYKAIDIEAIKDKVMRGAATPTALMISPLLFDLSEDFKRPAADPEGAKKLLAEAGYGEGFEVGMDCPNDRYVNDERICQAVVGMLARVGIKVNLNAQPKAKYFAKVLAAGGYDTSFYLLGWTPGSFDSYNVLANMYRCRDEKGNGGNNNLGNYCNPKMEELIKQVLGETDTAKRNELIKEAYTLGQVEDWGYVPLHQQALAWGVAKNTKVVQRADNQFLFYWVTKE</sequence>
<dbReference type="AlphaFoldDB" id="A0A840BYN8"/>
<keyword evidence="3" id="KW-0813">Transport</keyword>
<gene>
    <name evidence="7" type="ORF">GGR16_001861</name>
</gene>
<evidence type="ECO:0000256" key="5">
    <source>
        <dbReference type="SAM" id="SignalP"/>
    </source>
</evidence>
<evidence type="ECO:0000256" key="2">
    <source>
        <dbReference type="ARBA" id="ARBA00005695"/>
    </source>
</evidence>
<evidence type="ECO:0000256" key="1">
    <source>
        <dbReference type="ARBA" id="ARBA00004418"/>
    </source>
</evidence>
<dbReference type="Gene3D" id="3.40.190.10">
    <property type="entry name" value="Periplasmic binding protein-like II"/>
    <property type="match status" value="1"/>
</dbReference>
<proteinExistence type="inferred from homology"/>
<reference evidence="7 8" key="1">
    <citation type="submission" date="2020-08" db="EMBL/GenBank/DDBJ databases">
        <title>Genomic Encyclopedia of Type Strains, Phase IV (KMG-IV): sequencing the most valuable type-strain genomes for metagenomic binning, comparative biology and taxonomic classification.</title>
        <authorList>
            <person name="Goeker M."/>
        </authorList>
    </citation>
    <scope>NUCLEOTIDE SEQUENCE [LARGE SCALE GENOMIC DNA]</scope>
    <source>
        <strain evidence="7 8">DSM 103737</strain>
    </source>
</reference>
<dbReference type="Gene3D" id="3.90.76.10">
    <property type="entry name" value="Dipeptide-binding Protein, Domain 1"/>
    <property type="match status" value="1"/>
</dbReference>
<dbReference type="GO" id="GO:0015833">
    <property type="term" value="P:peptide transport"/>
    <property type="evidence" value="ECO:0007669"/>
    <property type="project" value="TreeGrafter"/>
</dbReference>
<dbReference type="Proteomes" id="UP000577362">
    <property type="component" value="Unassembled WGS sequence"/>
</dbReference>
<comment type="subcellular location">
    <subcellularLocation>
        <location evidence="1">Periplasm</location>
    </subcellularLocation>
</comment>
<feature type="domain" description="Solute-binding protein family 5" evidence="6">
    <location>
        <begin position="68"/>
        <end position="445"/>
    </location>
</feature>
<comment type="similarity">
    <text evidence="2">Belongs to the bacterial solute-binding protein 5 family.</text>
</comment>
<dbReference type="GO" id="GO:1904680">
    <property type="term" value="F:peptide transmembrane transporter activity"/>
    <property type="evidence" value="ECO:0007669"/>
    <property type="project" value="TreeGrafter"/>
</dbReference>
<name>A0A840BYN8_9HYPH</name>
<dbReference type="PANTHER" id="PTHR30290:SF9">
    <property type="entry name" value="OLIGOPEPTIDE-BINDING PROTEIN APPA"/>
    <property type="match status" value="1"/>
</dbReference>
<evidence type="ECO:0000256" key="3">
    <source>
        <dbReference type="ARBA" id="ARBA00022448"/>
    </source>
</evidence>
<feature type="chain" id="PRO_5032758951" evidence="5">
    <location>
        <begin position="26"/>
        <end position="531"/>
    </location>
</feature>
<evidence type="ECO:0000259" key="6">
    <source>
        <dbReference type="Pfam" id="PF00496"/>
    </source>
</evidence>
<dbReference type="SUPFAM" id="SSF53850">
    <property type="entry name" value="Periplasmic binding protein-like II"/>
    <property type="match status" value="1"/>
</dbReference>
<keyword evidence="4 5" id="KW-0732">Signal</keyword>
<dbReference type="PIRSF" id="PIRSF002741">
    <property type="entry name" value="MppA"/>
    <property type="match status" value="1"/>
</dbReference>
<dbReference type="GO" id="GO:0043190">
    <property type="term" value="C:ATP-binding cassette (ABC) transporter complex"/>
    <property type="evidence" value="ECO:0007669"/>
    <property type="project" value="InterPro"/>
</dbReference>
<dbReference type="GO" id="GO:0030288">
    <property type="term" value="C:outer membrane-bounded periplasmic space"/>
    <property type="evidence" value="ECO:0007669"/>
    <property type="project" value="UniProtKB-ARBA"/>
</dbReference>